<evidence type="ECO:0008006" key="3">
    <source>
        <dbReference type="Google" id="ProtNLM"/>
    </source>
</evidence>
<dbReference type="InterPro" id="IPR011447">
    <property type="entry name" value="DUF1552"/>
</dbReference>
<reference evidence="1 2" key="1">
    <citation type="journal article" date="2022" name="IScience">
        <title>An ultrasensitive nanofiber-based assay for enzymatic hydrolysis and deep-sea microbial degradation of cellulose.</title>
        <authorList>
            <person name="Tsudome M."/>
            <person name="Tachioka M."/>
            <person name="Miyazaki M."/>
            <person name="Uchimura K."/>
            <person name="Tsuda M."/>
            <person name="Takaki Y."/>
            <person name="Deguchi S."/>
        </authorList>
    </citation>
    <scope>NUCLEOTIDE SEQUENCE [LARGE SCALE GENOMIC DNA]</scope>
    <source>
        <strain evidence="1 2">GE09</strain>
    </source>
</reference>
<organism evidence="1 2">
    <name type="scientific">Marinagarivorans cellulosilyticus</name>
    <dbReference type="NCBI Taxonomy" id="2721545"/>
    <lineage>
        <taxon>Bacteria</taxon>
        <taxon>Pseudomonadati</taxon>
        <taxon>Pseudomonadota</taxon>
        <taxon>Gammaproteobacteria</taxon>
        <taxon>Cellvibrionales</taxon>
        <taxon>Cellvibrionaceae</taxon>
        <taxon>Marinagarivorans</taxon>
    </lineage>
</organism>
<evidence type="ECO:0000313" key="1">
    <source>
        <dbReference type="EMBL" id="BCD99074.1"/>
    </source>
</evidence>
<evidence type="ECO:0000313" key="2">
    <source>
        <dbReference type="Proteomes" id="UP001320119"/>
    </source>
</evidence>
<sequence>MKFILNRRTFLRSTTTGISTAVGLPLLEGMFNSQSAFADAPGAFPRFFAMYVPNGIIEEKWYPEDGTKTNFDLSNCSLREFDRLGLKNDISLYRGMDNACDKEGSNGNTHMIAISSWLTGVGIKSDESQTHRPSLDQEVAQAHNAIARSKVHSLQLAGNSQLDKPNNNRYYNPLKNALNWGANNRLLPLRSALKDEFDKLYAGADAAPGTGLDRRSQMKLSILDDIKEDRARLANQLGADDRARLEDYFDRLNNLEQSLIALENNSDNPQACPKPNIASIPNPNNGSLNVSIGDHARIAAKITAQAFECGLTHAITYCAGGEAAGCEYRDIGIGTHFHNSISHNRAGRYNDWAKIDTFHAELCANFMREMKDISHGAGTLLDGTAVLFGSGVGNGDNHKQTDIALMVGGHFGNWKHGRYHRFNGRNHGDLIDTLRQEMGLPTALGRNTVPIS</sequence>
<dbReference type="KEGG" id="marq:MARGE09_P3275"/>
<keyword evidence="2" id="KW-1185">Reference proteome</keyword>
<dbReference type="Proteomes" id="UP001320119">
    <property type="component" value="Chromosome"/>
</dbReference>
<dbReference type="InterPro" id="IPR006311">
    <property type="entry name" value="TAT_signal"/>
</dbReference>
<dbReference type="Pfam" id="PF07586">
    <property type="entry name" value="HXXSHH"/>
    <property type="match status" value="1"/>
</dbReference>
<proteinExistence type="predicted"/>
<dbReference type="RefSeq" id="WP_236983976.1">
    <property type="nucleotide sequence ID" value="NZ_AP023086.1"/>
</dbReference>
<accession>A0AAN1WK63</accession>
<dbReference type="PROSITE" id="PS51318">
    <property type="entry name" value="TAT"/>
    <property type="match status" value="1"/>
</dbReference>
<dbReference type="EMBL" id="AP023086">
    <property type="protein sequence ID" value="BCD99074.1"/>
    <property type="molecule type" value="Genomic_DNA"/>
</dbReference>
<dbReference type="AlphaFoldDB" id="A0AAN1WK63"/>
<name>A0AAN1WK63_9GAMM</name>
<gene>
    <name evidence="1" type="ORF">MARGE09_P3275</name>
</gene>
<protein>
    <recommendedName>
        <fullName evidence="3">DUF1552 domain-containing protein</fullName>
    </recommendedName>
</protein>